<name>A0A382HK56_9ZZZZ</name>
<dbReference type="EMBL" id="UINC01061648">
    <property type="protein sequence ID" value="SVB87445.1"/>
    <property type="molecule type" value="Genomic_DNA"/>
</dbReference>
<reference evidence="1" key="1">
    <citation type="submission" date="2018-05" db="EMBL/GenBank/DDBJ databases">
        <authorList>
            <person name="Lanie J.A."/>
            <person name="Ng W.-L."/>
            <person name="Kazmierczak K.M."/>
            <person name="Andrzejewski T.M."/>
            <person name="Davidsen T.M."/>
            <person name="Wayne K.J."/>
            <person name="Tettelin H."/>
            <person name="Glass J.I."/>
            <person name="Rusch D."/>
            <person name="Podicherti R."/>
            <person name="Tsui H.-C.T."/>
            <person name="Winkler M.E."/>
        </authorList>
    </citation>
    <scope>NUCLEOTIDE SEQUENCE</scope>
</reference>
<gene>
    <name evidence="1" type="ORF">METZ01_LOCUS240299</name>
</gene>
<organism evidence="1">
    <name type="scientific">marine metagenome</name>
    <dbReference type="NCBI Taxonomy" id="408172"/>
    <lineage>
        <taxon>unclassified sequences</taxon>
        <taxon>metagenomes</taxon>
        <taxon>ecological metagenomes</taxon>
    </lineage>
</organism>
<accession>A0A382HK56</accession>
<feature type="non-terminal residue" evidence="1">
    <location>
        <position position="204"/>
    </location>
</feature>
<proteinExistence type="predicted"/>
<protein>
    <submittedName>
        <fullName evidence="1">Uncharacterized protein</fullName>
    </submittedName>
</protein>
<evidence type="ECO:0000313" key="1">
    <source>
        <dbReference type="EMBL" id="SVB87445.1"/>
    </source>
</evidence>
<sequence length="204" mass="22162">MTFDYTATGDSNKLDININDTDATGHYYDIDITGDSNIFEYEETSAFDVLNTNLDLDIRGDSNDIWIKPRGDGHFLYVYVSGDSNDVEFYASPSSVGMNTHANQAIGPNVSGHGQFADDSGSEGATIDIYVVGSSNRVHTSSHGTGNYQVHDVIGDSNILDVHSCCTSQHVRMVQKGDNNWMKTVTSGNSNTFTYYADGGNNKA</sequence>
<dbReference type="AlphaFoldDB" id="A0A382HK56"/>